<name>A0A382MMT6_9ZZZZ</name>
<dbReference type="InterPro" id="IPR043143">
    <property type="entry name" value="Mal/L-sulf/L-lact_DH-like_NADP"/>
</dbReference>
<dbReference type="Gene3D" id="3.30.1370.60">
    <property type="entry name" value="Hypothetical oxidoreductase yiak, domain 2"/>
    <property type="match status" value="1"/>
</dbReference>
<organism evidence="3">
    <name type="scientific">marine metagenome</name>
    <dbReference type="NCBI Taxonomy" id="408172"/>
    <lineage>
        <taxon>unclassified sequences</taxon>
        <taxon>metagenomes</taxon>
        <taxon>ecological metagenomes</taxon>
    </lineage>
</organism>
<gene>
    <name evidence="3" type="ORF">METZ01_LOCUS301961</name>
</gene>
<dbReference type="InterPro" id="IPR036111">
    <property type="entry name" value="Mal/L-sulfo/L-lacto_DH-like_sf"/>
</dbReference>
<dbReference type="GO" id="GO:0016491">
    <property type="term" value="F:oxidoreductase activity"/>
    <property type="evidence" value="ECO:0007669"/>
    <property type="project" value="UniProtKB-KW"/>
</dbReference>
<proteinExistence type="inferred from homology"/>
<dbReference type="SUPFAM" id="SSF89733">
    <property type="entry name" value="L-sulfolactate dehydrogenase-like"/>
    <property type="match status" value="1"/>
</dbReference>
<evidence type="ECO:0000256" key="2">
    <source>
        <dbReference type="ARBA" id="ARBA00023002"/>
    </source>
</evidence>
<evidence type="ECO:0000256" key="1">
    <source>
        <dbReference type="ARBA" id="ARBA00006056"/>
    </source>
</evidence>
<dbReference type="AlphaFoldDB" id="A0A382MMT6"/>
<dbReference type="EMBL" id="UINC01094132">
    <property type="protein sequence ID" value="SVC49107.1"/>
    <property type="molecule type" value="Genomic_DNA"/>
</dbReference>
<feature type="non-terminal residue" evidence="3">
    <location>
        <position position="209"/>
    </location>
</feature>
<dbReference type="InterPro" id="IPR043144">
    <property type="entry name" value="Mal/L-sulf/L-lact_DH-like_ah"/>
</dbReference>
<evidence type="ECO:0008006" key="4">
    <source>
        <dbReference type="Google" id="ProtNLM"/>
    </source>
</evidence>
<sequence>MHDIFGRLDVPHEERRVIVETLMEASLSGYHSHGIMRASTYVDGIRLGTMKPGAPLTVLKDTPVTRHLDANFGMGPVTATEAIQQATTKAASNGIGCVSVVHANDVARLGSYMQAPALAGYVSILLVNDAGGNPAVAPWGGVEPFLSTNPLAAGIPWKDDCPIVIDISTSVAAAGKLKTLHAQNREAPEGWLIDRDGNPVTDVRAAPSL</sequence>
<dbReference type="PANTHER" id="PTHR11091">
    <property type="entry name" value="OXIDOREDUCTASE-RELATED"/>
    <property type="match status" value="1"/>
</dbReference>
<dbReference type="PANTHER" id="PTHR11091:SF0">
    <property type="entry name" value="MALATE DEHYDROGENASE"/>
    <property type="match status" value="1"/>
</dbReference>
<dbReference type="Gene3D" id="1.10.1530.10">
    <property type="match status" value="1"/>
</dbReference>
<keyword evidence="2" id="KW-0560">Oxidoreductase</keyword>
<reference evidence="3" key="1">
    <citation type="submission" date="2018-05" db="EMBL/GenBank/DDBJ databases">
        <authorList>
            <person name="Lanie J.A."/>
            <person name="Ng W.-L."/>
            <person name="Kazmierczak K.M."/>
            <person name="Andrzejewski T.M."/>
            <person name="Davidsen T.M."/>
            <person name="Wayne K.J."/>
            <person name="Tettelin H."/>
            <person name="Glass J.I."/>
            <person name="Rusch D."/>
            <person name="Podicherti R."/>
            <person name="Tsui H.-C.T."/>
            <person name="Winkler M.E."/>
        </authorList>
    </citation>
    <scope>NUCLEOTIDE SEQUENCE</scope>
</reference>
<evidence type="ECO:0000313" key="3">
    <source>
        <dbReference type="EMBL" id="SVC49107.1"/>
    </source>
</evidence>
<dbReference type="Pfam" id="PF02615">
    <property type="entry name" value="Ldh_2"/>
    <property type="match status" value="1"/>
</dbReference>
<comment type="similarity">
    <text evidence="1">Belongs to the LDH2/MDH2 oxidoreductase family.</text>
</comment>
<dbReference type="InterPro" id="IPR003767">
    <property type="entry name" value="Malate/L-lactate_DH-like"/>
</dbReference>
<accession>A0A382MMT6</accession>
<protein>
    <recommendedName>
        <fullName evidence="4">Ldh family oxidoreductase</fullName>
    </recommendedName>
</protein>